<organism evidence="9 10">
    <name type="scientific">Croceimicrobium hydrocarbonivorans</name>
    <dbReference type="NCBI Taxonomy" id="2761580"/>
    <lineage>
        <taxon>Bacteria</taxon>
        <taxon>Pseudomonadati</taxon>
        <taxon>Bacteroidota</taxon>
        <taxon>Flavobacteriia</taxon>
        <taxon>Flavobacteriales</taxon>
        <taxon>Owenweeksiaceae</taxon>
        <taxon>Croceimicrobium</taxon>
    </lineage>
</organism>
<comment type="subunit">
    <text evidence="8">Homodimer.</text>
</comment>
<dbReference type="CDD" id="cd00560">
    <property type="entry name" value="PanC"/>
    <property type="match status" value="1"/>
</dbReference>
<keyword evidence="4 8" id="KW-0566">Pantothenate biosynthesis</keyword>
<evidence type="ECO:0000256" key="1">
    <source>
        <dbReference type="ARBA" id="ARBA00004990"/>
    </source>
</evidence>
<comment type="catalytic activity">
    <reaction evidence="7 8">
        <text>(R)-pantoate + beta-alanine + ATP = (R)-pantothenate + AMP + diphosphate + H(+)</text>
        <dbReference type="Rhea" id="RHEA:10912"/>
        <dbReference type="ChEBI" id="CHEBI:15378"/>
        <dbReference type="ChEBI" id="CHEBI:15980"/>
        <dbReference type="ChEBI" id="CHEBI:29032"/>
        <dbReference type="ChEBI" id="CHEBI:30616"/>
        <dbReference type="ChEBI" id="CHEBI:33019"/>
        <dbReference type="ChEBI" id="CHEBI:57966"/>
        <dbReference type="ChEBI" id="CHEBI:456215"/>
        <dbReference type="EC" id="6.3.2.1"/>
    </reaction>
</comment>
<protein>
    <recommendedName>
        <fullName evidence="8">Pantothenate synthetase</fullName>
        <shortName evidence="8">PS</shortName>
        <ecNumber evidence="8">6.3.2.1</ecNumber>
    </recommendedName>
    <alternativeName>
        <fullName evidence="8">Pantoate--beta-alanine ligase</fullName>
    </alternativeName>
    <alternativeName>
        <fullName evidence="8">Pantoate-activating enzyme</fullName>
    </alternativeName>
</protein>
<dbReference type="Proteomes" id="UP000516305">
    <property type="component" value="Chromosome"/>
</dbReference>
<accession>A0A7H0VA97</accession>
<dbReference type="HAMAP" id="MF_00158">
    <property type="entry name" value="PanC"/>
    <property type="match status" value="1"/>
</dbReference>
<dbReference type="RefSeq" id="WP_210757211.1">
    <property type="nucleotide sequence ID" value="NZ_CP060139.1"/>
</dbReference>
<dbReference type="EC" id="6.3.2.1" evidence="8"/>
<reference evidence="9 10" key="1">
    <citation type="submission" date="2020-08" db="EMBL/GenBank/DDBJ databases">
        <title>Croceimicrobium hydrocarbonivorans gen. nov., sp. nov., a novel marine bacterium isolated from a bacterial consortium that degrades polyethylene terephthalate.</title>
        <authorList>
            <person name="Liu R."/>
        </authorList>
    </citation>
    <scope>NUCLEOTIDE SEQUENCE [LARGE SCALE GENOMIC DNA]</scope>
    <source>
        <strain evidence="9 10">A20-9</strain>
    </source>
</reference>
<keyword evidence="6 8" id="KW-0067">ATP-binding</keyword>
<gene>
    <name evidence="8" type="primary">panC</name>
    <name evidence="9" type="ORF">H4K34_09630</name>
</gene>
<dbReference type="InterPro" id="IPR003721">
    <property type="entry name" value="Pantoate_ligase"/>
</dbReference>
<feature type="active site" description="Proton donor" evidence="8">
    <location>
        <position position="54"/>
    </location>
</feature>
<proteinExistence type="inferred from homology"/>
<comment type="subcellular location">
    <subcellularLocation>
        <location evidence="8">Cytoplasm</location>
    </subcellularLocation>
</comment>
<feature type="binding site" evidence="8">
    <location>
        <position position="171"/>
    </location>
    <ligand>
        <name>(R)-pantoate</name>
        <dbReference type="ChEBI" id="CHEBI:15980"/>
    </ligand>
</feature>
<dbReference type="Gene3D" id="3.40.50.620">
    <property type="entry name" value="HUPs"/>
    <property type="match status" value="1"/>
</dbReference>
<feature type="binding site" evidence="8">
    <location>
        <begin position="47"/>
        <end position="54"/>
    </location>
    <ligand>
        <name>ATP</name>
        <dbReference type="ChEBI" id="CHEBI:30616"/>
    </ligand>
</feature>
<dbReference type="Pfam" id="PF02569">
    <property type="entry name" value="Pantoate_ligase"/>
    <property type="match status" value="1"/>
</dbReference>
<sequence length="297" mass="33527">MNNSIYNNSFTRCNALKMQVFHSVSELSVFQQQNKSKGHSLGFVATMGALHEGHLTLLRRANQENAASIVSIFVNPTQFNNPEDLEKYPRRTDEDLALLEAEGATAVFMPSVEEMYGNEVEAESIDLAGLDQGMEGEFRPGHFAGVATVVKRLFEMIKPDRAYFGNKDYQQVLVVKHVARIFNMPIEVIGCDTARFPSGLAMSSRNFRLSEQGMEESGIIYREMKWAADNYQAYSPADLKDAIRAHFATSNLELEYVELVDTHSMKVVEAWSEHPEVRIFMAAYCEGIRLIDNTTLY</sequence>
<feature type="binding site" evidence="8">
    <location>
        <begin position="165"/>
        <end position="168"/>
    </location>
    <ligand>
        <name>ATP</name>
        <dbReference type="ChEBI" id="CHEBI:30616"/>
    </ligand>
</feature>
<dbReference type="NCBIfam" id="TIGR00018">
    <property type="entry name" value="panC"/>
    <property type="match status" value="1"/>
</dbReference>
<evidence type="ECO:0000256" key="6">
    <source>
        <dbReference type="ARBA" id="ARBA00022840"/>
    </source>
</evidence>
<comment type="miscellaneous">
    <text evidence="8">The reaction proceeds by a bi uni uni bi ping pong mechanism.</text>
</comment>
<name>A0A7H0VA97_9FLAO</name>
<evidence type="ECO:0000256" key="8">
    <source>
        <dbReference type="HAMAP-Rule" id="MF_00158"/>
    </source>
</evidence>
<comment type="pathway">
    <text evidence="1 8">Cofactor biosynthesis; (R)-pantothenate biosynthesis; (R)-pantothenate from (R)-pantoate and beta-alanine: step 1/1.</text>
</comment>
<dbReference type="PANTHER" id="PTHR21299:SF1">
    <property type="entry name" value="PANTOATE--BETA-ALANINE LIGASE"/>
    <property type="match status" value="1"/>
</dbReference>
<dbReference type="PANTHER" id="PTHR21299">
    <property type="entry name" value="CYTIDYLATE KINASE/PANTOATE-BETA-ALANINE LIGASE"/>
    <property type="match status" value="1"/>
</dbReference>
<evidence type="ECO:0000313" key="9">
    <source>
        <dbReference type="EMBL" id="QNR22645.1"/>
    </source>
</evidence>
<keyword evidence="5 8" id="KW-0547">Nucleotide-binding</keyword>
<dbReference type="UniPathway" id="UPA00028">
    <property type="reaction ID" value="UER00005"/>
</dbReference>
<keyword evidence="10" id="KW-1185">Reference proteome</keyword>
<dbReference type="GO" id="GO:0005829">
    <property type="term" value="C:cytosol"/>
    <property type="evidence" value="ECO:0007669"/>
    <property type="project" value="TreeGrafter"/>
</dbReference>
<keyword evidence="8" id="KW-0963">Cytoplasm</keyword>
<dbReference type="GO" id="GO:0015940">
    <property type="term" value="P:pantothenate biosynthetic process"/>
    <property type="evidence" value="ECO:0007669"/>
    <property type="project" value="UniProtKB-UniRule"/>
</dbReference>
<feature type="binding site" evidence="8">
    <location>
        <position position="194"/>
    </location>
    <ligand>
        <name>ATP</name>
        <dbReference type="ChEBI" id="CHEBI:30616"/>
    </ligand>
</feature>
<feature type="binding site" evidence="8">
    <location>
        <position position="78"/>
    </location>
    <ligand>
        <name>beta-alanine</name>
        <dbReference type="ChEBI" id="CHEBI:57966"/>
    </ligand>
</feature>
<dbReference type="GO" id="GO:0005524">
    <property type="term" value="F:ATP binding"/>
    <property type="evidence" value="ECO:0007669"/>
    <property type="project" value="UniProtKB-KW"/>
</dbReference>
<dbReference type="EMBL" id="CP060139">
    <property type="protein sequence ID" value="QNR22645.1"/>
    <property type="molecule type" value="Genomic_DNA"/>
</dbReference>
<evidence type="ECO:0000256" key="4">
    <source>
        <dbReference type="ARBA" id="ARBA00022655"/>
    </source>
</evidence>
<dbReference type="KEGG" id="chyd:H4K34_09630"/>
<dbReference type="AlphaFoldDB" id="A0A7H0VA97"/>
<dbReference type="InterPro" id="IPR014729">
    <property type="entry name" value="Rossmann-like_a/b/a_fold"/>
</dbReference>
<evidence type="ECO:0000256" key="5">
    <source>
        <dbReference type="ARBA" id="ARBA00022741"/>
    </source>
</evidence>
<dbReference type="InterPro" id="IPR042176">
    <property type="entry name" value="Pantoate_ligase_C"/>
</dbReference>
<keyword evidence="3 8" id="KW-0436">Ligase</keyword>
<evidence type="ECO:0000256" key="7">
    <source>
        <dbReference type="ARBA" id="ARBA00048258"/>
    </source>
</evidence>
<dbReference type="SUPFAM" id="SSF52374">
    <property type="entry name" value="Nucleotidylyl transferase"/>
    <property type="match status" value="1"/>
</dbReference>
<comment type="similarity">
    <text evidence="2 8">Belongs to the pantothenate synthetase family.</text>
</comment>
<evidence type="ECO:0000256" key="3">
    <source>
        <dbReference type="ARBA" id="ARBA00022598"/>
    </source>
</evidence>
<feature type="binding site" evidence="8">
    <location>
        <position position="78"/>
    </location>
    <ligand>
        <name>(R)-pantoate</name>
        <dbReference type="ChEBI" id="CHEBI:15980"/>
    </ligand>
</feature>
<evidence type="ECO:0000313" key="10">
    <source>
        <dbReference type="Proteomes" id="UP000516305"/>
    </source>
</evidence>
<feature type="binding site" evidence="8">
    <location>
        <begin position="202"/>
        <end position="205"/>
    </location>
    <ligand>
        <name>ATP</name>
        <dbReference type="ChEBI" id="CHEBI:30616"/>
    </ligand>
</feature>
<evidence type="ECO:0000256" key="2">
    <source>
        <dbReference type="ARBA" id="ARBA00009256"/>
    </source>
</evidence>
<dbReference type="GO" id="GO:0004592">
    <property type="term" value="F:pantoate-beta-alanine ligase activity"/>
    <property type="evidence" value="ECO:0007669"/>
    <property type="project" value="UniProtKB-UniRule"/>
</dbReference>
<dbReference type="Gene3D" id="3.30.1300.10">
    <property type="entry name" value="Pantoate-beta-alanine ligase, C-terminal domain"/>
    <property type="match status" value="1"/>
</dbReference>
<comment type="function">
    <text evidence="8">Catalyzes the condensation of pantoate with beta-alanine in an ATP-dependent reaction via a pantoyl-adenylate intermediate.</text>
</comment>